<name>A0A5M3XXY8_9ACTN</name>
<evidence type="ECO:0000256" key="1">
    <source>
        <dbReference type="SAM" id="MobiDB-lite"/>
    </source>
</evidence>
<protein>
    <submittedName>
        <fullName evidence="3">ATPase</fullName>
    </submittedName>
</protein>
<comment type="caution">
    <text evidence="3">The sequence shown here is derived from an EMBL/GenBank/DDBJ whole genome shotgun (WGS) entry which is preliminary data.</text>
</comment>
<dbReference type="RefSeq" id="WP_155350764.1">
    <property type="nucleotide sequence ID" value="NZ_BAAAHM010000053.1"/>
</dbReference>
<dbReference type="SMART" id="SM00382">
    <property type="entry name" value="AAA"/>
    <property type="match status" value="2"/>
</dbReference>
<dbReference type="InterPro" id="IPR002789">
    <property type="entry name" value="HerA_central"/>
</dbReference>
<dbReference type="EMBL" id="BLAF01000077">
    <property type="protein sequence ID" value="GES26025.1"/>
    <property type="molecule type" value="Genomic_DNA"/>
</dbReference>
<proteinExistence type="predicted"/>
<accession>A0A5M3XXY8</accession>
<dbReference type="AlphaFoldDB" id="A0A5M3XXY8"/>
<dbReference type="CDD" id="cd01127">
    <property type="entry name" value="TrwB_TraG_TraD_VirD4"/>
    <property type="match status" value="1"/>
</dbReference>
<reference evidence="3 4" key="1">
    <citation type="submission" date="2019-10" db="EMBL/GenBank/DDBJ databases">
        <title>Whole genome shotgun sequence of Acrocarpospora pleiomorpha NBRC 16267.</title>
        <authorList>
            <person name="Ichikawa N."/>
            <person name="Kimura A."/>
            <person name="Kitahashi Y."/>
            <person name="Komaki H."/>
            <person name="Oguchi A."/>
        </authorList>
    </citation>
    <scope>NUCLEOTIDE SEQUENCE [LARGE SCALE GENOMIC DNA]</scope>
    <source>
        <strain evidence="3 4">NBRC 16267</strain>
    </source>
</reference>
<keyword evidence="4" id="KW-1185">Reference proteome</keyword>
<evidence type="ECO:0000313" key="3">
    <source>
        <dbReference type="EMBL" id="GES26025.1"/>
    </source>
</evidence>
<feature type="domain" description="AAA+ ATPase" evidence="2">
    <location>
        <begin position="56"/>
        <end position="319"/>
    </location>
</feature>
<organism evidence="3 4">
    <name type="scientific">Acrocarpospora pleiomorpha</name>
    <dbReference type="NCBI Taxonomy" id="90975"/>
    <lineage>
        <taxon>Bacteria</taxon>
        <taxon>Bacillati</taxon>
        <taxon>Actinomycetota</taxon>
        <taxon>Actinomycetes</taxon>
        <taxon>Streptosporangiales</taxon>
        <taxon>Streptosporangiaceae</taxon>
        <taxon>Acrocarpospora</taxon>
    </lineage>
</organism>
<dbReference type="Gene3D" id="3.40.50.300">
    <property type="entry name" value="P-loop containing nucleotide triphosphate hydrolases"/>
    <property type="match status" value="2"/>
</dbReference>
<dbReference type="PANTHER" id="PTHR30121">
    <property type="entry name" value="UNCHARACTERIZED PROTEIN YJGR-RELATED"/>
    <property type="match status" value="1"/>
</dbReference>
<gene>
    <name evidence="3" type="ORF">Aple_089240</name>
</gene>
<dbReference type="OrthoDB" id="3881471at2"/>
<dbReference type="InterPro" id="IPR003593">
    <property type="entry name" value="AAA+_ATPase"/>
</dbReference>
<dbReference type="InterPro" id="IPR051162">
    <property type="entry name" value="T4SS_component"/>
</dbReference>
<dbReference type="Pfam" id="PF01935">
    <property type="entry name" value="DUF87"/>
    <property type="match status" value="1"/>
</dbReference>
<evidence type="ECO:0000313" key="4">
    <source>
        <dbReference type="Proteomes" id="UP000377595"/>
    </source>
</evidence>
<feature type="domain" description="AAA+ ATPase" evidence="2">
    <location>
        <begin position="660"/>
        <end position="980"/>
    </location>
</feature>
<dbReference type="InterPro" id="IPR027417">
    <property type="entry name" value="P-loop_NTPase"/>
</dbReference>
<dbReference type="Proteomes" id="UP000377595">
    <property type="component" value="Unassembled WGS sequence"/>
</dbReference>
<dbReference type="SUPFAM" id="SSF52540">
    <property type="entry name" value="P-loop containing nucleoside triphosphate hydrolases"/>
    <property type="match status" value="2"/>
</dbReference>
<dbReference type="PANTHER" id="PTHR30121:SF6">
    <property type="entry name" value="SLR6007 PROTEIN"/>
    <property type="match status" value="1"/>
</dbReference>
<evidence type="ECO:0000259" key="2">
    <source>
        <dbReference type="SMART" id="SM00382"/>
    </source>
</evidence>
<sequence length="1045" mass="113807">MVTEWYALESLKIFSTVNASEDVWRPVPFHVPEMHPAASYALRSGLDAAADSPVTSPIGVVLEGGAGSGKTHLMSWLREQVIQRDGYFFLMGIFDARNFWESAVVSIQDGLARVGTDEETQLKRFLRNLTGLMQLPRKNQQAIIGNQMVTREDLDLFIEALYRIDRRVGREAQDVARALVLLGATHDALVDIGESYICSIEDGESYRLSWGFRQVHKSPQEIVRDISRLLALTGPSVMAFDQLDAFIMQSSLFVEGGPDSSANSAVLQFAHGLTNLREMTSRTLTVLSCLPETWTLIEERAVKSFKDRFRKAAFLRRIPTPEVGAELVTMRLAEHFKDIGFDRPYPTWPIKPEAFAQAPFYTPREVLECLSRHIQKCLLQGKITELDSLDAPSNEVGPFLKSDPEKEVLQAIDTKFAMLADTADVSGALDAELEDAVLPDLISAGLRAWIVEQRGTSARYRVDPPMGQKTSLHAGLKQVLNEATEDEIHWAFRGIAATHHLAALTRLRKAVLKAGLAEESPKRRLIIIRNIPWNSGPVTQEAVAGFHARGGRVIEADEENLKVLYALRDLFAENLPHLDQWIASRKPTANLKLLKDALDDWPDQEPQAPKAPEGPPAQAKPVLTHEAGTSEESRPVGVPSLTVGRSYDRGLPVSVELEALRKHIAIFAGSGSGKTVLIRRIIEECALQGVSSIVLDPNNDLARLGDAWPEEPSAWGPGDGGRAARYIADTDVVVWTPRREKGRPLAFQPLPDFSSVRDDVDEFNEAVHAAMAALAPRAKVEGGTSKAQVARAVLMEAVVHFGKYKSGGLDGLINLLADFPEDISQINGAAKIADGLAQVLRAAAVTDPLFGGEGEPVDPGQLLTPAAGKRARVSVISFVGLQSDSDRQSFVNQLQMALFAWIKKNPAGDLPLGGLFVMDEAQTFAPSGAMTACTQSTLALASQARKYGLGLVFATQAPKGLHNRIPGNAATQFFGLLNADVQIEAAKAMARVKGGSADDIGSLRSGQFYVAPEGAGFAKVRTPLCLTHHPRAPLTTEEVIARASR</sequence>
<feature type="region of interest" description="Disordered" evidence="1">
    <location>
        <begin position="600"/>
        <end position="639"/>
    </location>
</feature>